<evidence type="ECO:0000256" key="1">
    <source>
        <dbReference type="ARBA" id="ARBA00023125"/>
    </source>
</evidence>
<name>A0A0B8P350_9VIBR</name>
<protein>
    <submittedName>
        <fullName evidence="4">Putative transport protein</fullName>
    </submittedName>
</protein>
<dbReference type="Proteomes" id="UP000031670">
    <property type="component" value="Unassembled WGS sequence"/>
</dbReference>
<dbReference type="Pfam" id="PF12793">
    <property type="entry name" value="SgrR_N"/>
    <property type="match status" value="1"/>
</dbReference>
<dbReference type="GO" id="GO:0003677">
    <property type="term" value="F:DNA binding"/>
    <property type="evidence" value="ECO:0007669"/>
    <property type="project" value="UniProtKB-KW"/>
</dbReference>
<reference evidence="4 5" key="2">
    <citation type="submission" date="2015-01" db="EMBL/GenBank/DDBJ databases">
        <authorList>
            <consortium name="NBRP consortium"/>
            <person name="Sawabe T."/>
            <person name="Meirelles P."/>
            <person name="Feng G."/>
            <person name="Sayaka M."/>
            <person name="Hattori M."/>
            <person name="Ohkuma M."/>
        </authorList>
    </citation>
    <scope>NUCLEOTIDE SEQUENCE [LARGE SCALE GENOMIC DNA]</scope>
    <source>
        <strain evidence="4 5">JCM19232</strain>
    </source>
</reference>
<dbReference type="PANTHER" id="PTHR30290:SF72">
    <property type="entry name" value="HTH-TYPE TRANSCRIPTIONAL REGULATOR SGRR"/>
    <property type="match status" value="1"/>
</dbReference>
<evidence type="ECO:0000313" key="4">
    <source>
        <dbReference type="EMBL" id="GAM61205.1"/>
    </source>
</evidence>
<dbReference type="InterPro" id="IPR025370">
    <property type="entry name" value="SgrR_HTH_N"/>
</dbReference>
<dbReference type="SUPFAM" id="SSF53850">
    <property type="entry name" value="Periplasmic binding protein-like II"/>
    <property type="match status" value="1"/>
</dbReference>
<dbReference type="InterPro" id="IPR000914">
    <property type="entry name" value="SBP_5_dom"/>
</dbReference>
<reference evidence="4 5" key="1">
    <citation type="submission" date="2015-01" db="EMBL/GenBank/DDBJ databases">
        <title>Vibrio sp. C5 JCM 19232 whole genome shotgun sequence.</title>
        <authorList>
            <person name="Sawabe T."/>
            <person name="Meirelles P."/>
            <person name="Feng G."/>
            <person name="Sayaka M."/>
            <person name="Hattori M."/>
            <person name="Ohkuma M."/>
        </authorList>
    </citation>
    <scope>NUCLEOTIDE SEQUENCE [LARGE SCALE GENOMIC DNA]</scope>
    <source>
        <strain evidence="4 5">JCM19232</strain>
    </source>
</reference>
<feature type="domain" description="Solute-binding protein family 5" evidence="2">
    <location>
        <begin position="164"/>
        <end position="312"/>
    </location>
</feature>
<dbReference type="GO" id="GO:1904680">
    <property type="term" value="F:peptide transmembrane transporter activity"/>
    <property type="evidence" value="ECO:0007669"/>
    <property type="project" value="TreeGrafter"/>
</dbReference>
<dbReference type="InterPro" id="IPR039424">
    <property type="entry name" value="SBP_5"/>
</dbReference>
<feature type="domain" description="Transcriptional regulator SgrR N-terminal HTH" evidence="3">
    <location>
        <begin position="8"/>
        <end position="119"/>
    </location>
</feature>
<sequence length="585" mass="66862">MNVEKQILYFSRLAKLGVSKEILTTLPELAEAMFTSTRHCRALLKELSNAGWIEWTPKVGRNQRSHLFLNYSLEGMKAELSKQLIREGSYEKALNLIDNDQELFGRLLKSTSGTQQHQGRLHVQLTYNRQFSTLVPHIPQRNSERFLLRQVYSCLTRCDELGHIQPDLAHHWSYDEQKLVWRFHLRPYLRFHDGSDINSAVVVELFQQLRKSAVYKQELSHIKEMRAINPLCIELELSESDPGLAGLLSQIKYSIQPSIQDSKARKVVGSGMFKVAEHSPQQLTLQAFDDYHGFRALTESITIWQVVEQSSQVFGDTVLQAGRGKQTSTLCSNYLSVDGGKSESESEQRSSIEDGCLLTIVNSRAQLSLSQRKFLGQLISTDRLLQQVASTTDKVEAVPAYNLLPDWLGMLQIQDCVESLPKRLTIGTFEHKALKKCAPIITELLERVGVTCTTRVYSFEEFHQRASDNTLSEDLLLTSMNLDENRPISAFYWMWSNPIIHQSLPVQDATWLKGRLTEIRSEKPITRYLKELEPIASALITSGWVIPMFHHRQTLRFEGVLKNVAMNTWGWPVLQDIWSDESQAS</sequence>
<evidence type="ECO:0000259" key="3">
    <source>
        <dbReference type="Pfam" id="PF12793"/>
    </source>
</evidence>
<dbReference type="AlphaFoldDB" id="A0A0B8P350"/>
<dbReference type="Gene3D" id="3.40.190.10">
    <property type="entry name" value="Periplasmic binding protein-like II"/>
    <property type="match status" value="1"/>
</dbReference>
<dbReference type="Pfam" id="PF00496">
    <property type="entry name" value="SBP_bac_5"/>
    <property type="match status" value="1"/>
</dbReference>
<evidence type="ECO:0000313" key="5">
    <source>
        <dbReference type="Proteomes" id="UP000031670"/>
    </source>
</evidence>
<gene>
    <name evidence="4" type="ORF">JCM19232_4147</name>
</gene>
<comment type="caution">
    <text evidence="4">The sequence shown here is derived from an EMBL/GenBank/DDBJ whole genome shotgun (WGS) entry which is preliminary data.</text>
</comment>
<proteinExistence type="predicted"/>
<keyword evidence="1" id="KW-0238">DNA-binding</keyword>
<dbReference type="PANTHER" id="PTHR30290">
    <property type="entry name" value="PERIPLASMIC BINDING COMPONENT OF ABC TRANSPORTER"/>
    <property type="match status" value="1"/>
</dbReference>
<evidence type="ECO:0000259" key="2">
    <source>
        <dbReference type="Pfam" id="PF00496"/>
    </source>
</evidence>
<organism evidence="4 5">
    <name type="scientific">Vibrio ishigakensis</name>
    <dbReference type="NCBI Taxonomy" id="1481914"/>
    <lineage>
        <taxon>Bacteria</taxon>
        <taxon>Pseudomonadati</taxon>
        <taxon>Pseudomonadota</taxon>
        <taxon>Gammaproteobacteria</taxon>
        <taxon>Vibrionales</taxon>
        <taxon>Vibrionaceae</taxon>
        <taxon>Vibrio</taxon>
    </lineage>
</organism>
<dbReference type="GO" id="GO:0015833">
    <property type="term" value="P:peptide transport"/>
    <property type="evidence" value="ECO:0007669"/>
    <property type="project" value="TreeGrafter"/>
</dbReference>
<accession>A0A0B8P350</accession>
<dbReference type="EMBL" id="BBSA01000002">
    <property type="protein sequence ID" value="GAM61205.1"/>
    <property type="molecule type" value="Genomic_DNA"/>
</dbReference>